<dbReference type="Proteomes" id="UP000307217">
    <property type="component" value="Unassembled WGS sequence"/>
</dbReference>
<dbReference type="EMBL" id="PNBX01000106">
    <property type="protein sequence ID" value="TMO64444.1"/>
    <property type="molecule type" value="Genomic_DNA"/>
</dbReference>
<gene>
    <name evidence="1" type="ORF">CWC19_18405</name>
    <name evidence="2" type="ORF">CWC20_08415</name>
</gene>
<evidence type="ECO:0000313" key="2">
    <source>
        <dbReference type="EMBL" id="TMO75335.1"/>
    </source>
</evidence>
<reference evidence="4" key="2">
    <citation type="submission" date="2019-06" db="EMBL/GenBank/DDBJ databases">
        <title>Co-occurence of chitin degradation, pigmentation and bioactivity in marine Pseudoalteromonas.</title>
        <authorList>
            <person name="Sonnenschein E.C."/>
            <person name="Bech P.K."/>
        </authorList>
    </citation>
    <scope>NUCLEOTIDE SEQUENCE [LARGE SCALE GENOMIC DNA]</scope>
    <source>
        <strain evidence="4">S3790</strain>
        <strain evidence="2">S3895</strain>
    </source>
</reference>
<organism evidence="1 4">
    <name type="scientific">Pseudoalteromonas aurantia</name>
    <dbReference type="NCBI Taxonomy" id="43654"/>
    <lineage>
        <taxon>Bacteria</taxon>
        <taxon>Pseudomonadati</taxon>
        <taxon>Pseudomonadota</taxon>
        <taxon>Gammaproteobacteria</taxon>
        <taxon>Alteromonadales</taxon>
        <taxon>Pseudoalteromonadaceae</taxon>
        <taxon>Pseudoalteromonas</taxon>
    </lineage>
</organism>
<dbReference type="Proteomes" id="UP000307164">
    <property type="component" value="Unassembled WGS sequence"/>
</dbReference>
<sequence length="144" mass="16952">MSQQKRVNRNVRNNNPMNLREDHRVDYDWVGEAEEDWDPEFEEFISPEYGFRAGYRTLMTYRNHRGLDTVAGIIGRWAPDSENDTPAYIAYIREKLGIHPNVTNFWDDTVPMERYPDLMYWMAEKEGAKGAYSIEQIERGIALA</sequence>
<keyword evidence="3" id="KW-1185">Reference proteome</keyword>
<dbReference type="RefSeq" id="WP_138593312.1">
    <property type="nucleotide sequence ID" value="NZ_PNBW01000038.1"/>
</dbReference>
<evidence type="ECO:0000313" key="1">
    <source>
        <dbReference type="EMBL" id="TMO64444.1"/>
    </source>
</evidence>
<proteinExistence type="predicted"/>
<accession>A0A5S3V1L5</accession>
<reference evidence="3 4" key="1">
    <citation type="submission" date="2018-01" db="EMBL/GenBank/DDBJ databases">
        <authorList>
            <person name="Paulsen S."/>
            <person name="Gram L.K."/>
        </authorList>
    </citation>
    <scope>NUCLEOTIDE SEQUENCE [LARGE SCALE GENOMIC DNA]</scope>
    <source>
        <strain evidence="1 4">S3790</strain>
        <strain evidence="2 3">S3895</strain>
    </source>
</reference>
<dbReference type="AlphaFoldDB" id="A0A5S3V1L5"/>
<dbReference type="EMBL" id="PNBW01000038">
    <property type="protein sequence ID" value="TMO75335.1"/>
    <property type="molecule type" value="Genomic_DNA"/>
</dbReference>
<name>A0A5S3V1L5_9GAMM</name>
<evidence type="ECO:0000313" key="4">
    <source>
        <dbReference type="Proteomes" id="UP000307217"/>
    </source>
</evidence>
<protein>
    <recommendedName>
        <fullName evidence="5">Virion protein</fullName>
    </recommendedName>
</protein>
<evidence type="ECO:0000313" key="3">
    <source>
        <dbReference type="Proteomes" id="UP000307164"/>
    </source>
</evidence>
<comment type="caution">
    <text evidence="1">The sequence shown here is derived from an EMBL/GenBank/DDBJ whole genome shotgun (WGS) entry which is preliminary data.</text>
</comment>
<evidence type="ECO:0008006" key="5">
    <source>
        <dbReference type="Google" id="ProtNLM"/>
    </source>
</evidence>
<dbReference type="OrthoDB" id="8849052at2"/>
<reference evidence="1" key="3">
    <citation type="submission" date="2019-09" db="EMBL/GenBank/DDBJ databases">
        <title>Co-occurence of chitin degradation, pigmentation and bioactivity in marine Pseudoalteromonas.</title>
        <authorList>
            <person name="Sonnenschein E.C."/>
            <person name="Bech P.K."/>
        </authorList>
    </citation>
    <scope>NUCLEOTIDE SEQUENCE</scope>
    <source>
        <strain evidence="1">S3790</strain>
        <strain evidence="3">S3895</strain>
    </source>
</reference>